<dbReference type="Pfam" id="PF13475">
    <property type="entry name" value="DUF4116"/>
    <property type="match status" value="2"/>
</dbReference>
<sequence length="936" mass="102560">MEGPVEGRSVVVNSAAGHLCVVDDICSSWHISNLKEAIHKVTGINPVEQRLIYDLRELPDVELLDDLLNIERPEVTLVRRTQQQVLWLRLAVEDWSELLNQSAEVWDDKSTVFAAVSSCGWALQYASEPLRNDKAIALAAVRQNGLALQFASSDLRGDSDLTLEAVAQCGRAFKFCSTKLQRDRGFVLQAVKANGHVLKYVDEELQDSEVMSAAIDQCGSILSSIVGTTFEQSSRRSRIKHVLQDKGVLGADGNNASLEIPSLDECGSTCFFGLCQSTRHVTLAKQLGKDATQLCEMGNLGLPVPPGFCLTDSSWPSVKMAMSHVETFLQKGFGSLDKPLLMSLRGSSQEVIGLGLTDEIAERMALQENANCVWDSYRRLLASYAQVVCEVDPKPFDEELQKLKQQLSARDWLGGQIEDWQLPTSELRSLVETYKDILEEKLGEPFPQNPEVQLQRTLEALAKNSQGCAIIAKSMIFGNYDFDSGAGVLNLRETGLSGTWLPKAQTEDLGRRTGRRLSKEASQEWAQAHNISDNVRQSDFLSLEEKFLPVCAGLAHCKDMLSRAQHVEIDAVHFAVQQGRLWLLGPAPTTPATAAMTATTDTTPSSFSECHSLASEDLSMHADEEDLVEVISKASEPMTEETEAPTTPRVFVQNVQPRSSKRGPCRPHGVLRLPWFRRFRRLSERSRSQSSTECAEKAQTLQTQQTQWAQGLAMPLWQTMLAGGLACVFHRAVAGSIEDMMRGRQASVAQNILKFSKGGFPFGALCCSFYVNFLHFSAPSASDTLGPFERFSCASAAVTLASIATYPLNAQHSIRGSALYKHGMKALASTNPVAAVELCSIDMARHLGNSYGYSSGFGLLFASGCAAGCVAQSVVHAHNALTQSQRSCETRTRKEKFQAFCRAAGPSFLKHAPAVGVNSLVRVGLVTHFMNQQTDI</sequence>
<evidence type="ECO:0000313" key="2">
    <source>
        <dbReference type="EMBL" id="CAI4019707.1"/>
    </source>
</evidence>
<evidence type="ECO:0000313" key="4">
    <source>
        <dbReference type="Proteomes" id="UP001152797"/>
    </source>
</evidence>
<evidence type="ECO:0000313" key="3">
    <source>
        <dbReference type="EMBL" id="CAL4807019.1"/>
    </source>
</evidence>
<dbReference type="InterPro" id="IPR010121">
    <property type="entry name" value="Pyruvate_phosphate_dikinase"/>
</dbReference>
<dbReference type="Proteomes" id="UP001152797">
    <property type="component" value="Unassembled WGS sequence"/>
</dbReference>
<keyword evidence="4" id="KW-1185">Reference proteome</keyword>
<proteinExistence type="predicted"/>
<dbReference type="PANTHER" id="PTHR22931">
    <property type="entry name" value="PHOSPHOENOLPYRUVATE DIKINASE-RELATED"/>
    <property type="match status" value="1"/>
</dbReference>
<dbReference type="Gene3D" id="3.10.20.90">
    <property type="entry name" value="Phosphatidylinositol 3-kinase Catalytic Subunit, Chain A, domain 1"/>
    <property type="match status" value="1"/>
</dbReference>
<dbReference type="Pfam" id="PF00240">
    <property type="entry name" value="ubiquitin"/>
    <property type="match status" value="1"/>
</dbReference>
<name>A0A9P1GRH3_9DINO</name>
<feature type="domain" description="Ubiquitin-like" evidence="1">
    <location>
        <begin position="31"/>
        <end position="80"/>
    </location>
</feature>
<comment type="caution">
    <text evidence="2">The sequence shown here is derived from an EMBL/GenBank/DDBJ whole genome shotgun (WGS) entry which is preliminary data.</text>
</comment>
<dbReference type="OrthoDB" id="419317at2759"/>
<dbReference type="Gene3D" id="1.20.80.30">
    <property type="match status" value="1"/>
</dbReference>
<dbReference type="AlphaFoldDB" id="A0A9P1GRH3"/>
<accession>A0A9P1GRH3</accession>
<dbReference type="Gene3D" id="3.30.1490.20">
    <property type="entry name" value="ATP-grasp fold, A domain"/>
    <property type="match status" value="1"/>
</dbReference>
<reference evidence="3 4" key="2">
    <citation type="submission" date="2024-05" db="EMBL/GenBank/DDBJ databases">
        <authorList>
            <person name="Chen Y."/>
            <person name="Shah S."/>
            <person name="Dougan E. K."/>
            <person name="Thang M."/>
            <person name="Chan C."/>
        </authorList>
    </citation>
    <scope>NUCLEOTIDE SEQUENCE [LARGE SCALE GENOMIC DNA]</scope>
</reference>
<dbReference type="InterPro" id="IPR025197">
    <property type="entry name" value="DUF4116"/>
</dbReference>
<dbReference type="GO" id="GO:0050242">
    <property type="term" value="F:pyruvate, phosphate dikinase activity"/>
    <property type="evidence" value="ECO:0007669"/>
    <property type="project" value="InterPro"/>
</dbReference>
<dbReference type="EMBL" id="CAMXCT020006767">
    <property type="protein sequence ID" value="CAL1173082.1"/>
    <property type="molecule type" value="Genomic_DNA"/>
</dbReference>
<dbReference type="EMBL" id="CAMXCT010006767">
    <property type="protein sequence ID" value="CAI4019707.1"/>
    <property type="molecule type" value="Genomic_DNA"/>
</dbReference>
<organism evidence="2">
    <name type="scientific">Cladocopium goreaui</name>
    <dbReference type="NCBI Taxonomy" id="2562237"/>
    <lineage>
        <taxon>Eukaryota</taxon>
        <taxon>Sar</taxon>
        <taxon>Alveolata</taxon>
        <taxon>Dinophyceae</taxon>
        <taxon>Suessiales</taxon>
        <taxon>Symbiodiniaceae</taxon>
        <taxon>Cladocopium</taxon>
    </lineage>
</organism>
<keyword evidence="3" id="KW-0670">Pyruvate</keyword>
<gene>
    <name evidence="2" type="ORF">C1SCF055_LOCUS44192</name>
</gene>
<dbReference type="CDD" id="cd17039">
    <property type="entry name" value="Ubl_ubiquitin_like"/>
    <property type="match status" value="1"/>
</dbReference>
<dbReference type="EMBL" id="CAMXCT030006767">
    <property type="protein sequence ID" value="CAL4807019.1"/>
    <property type="molecule type" value="Genomic_DNA"/>
</dbReference>
<protein>
    <submittedName>
        <fullName evidence="3">Pyruvate, phosphate dikinase, chloroplastic</fullName>
    </submittedName>
</protein>
<dbReference type="InterPro" id="IPR029071">
    <property type="entry name" value="Ubiquitin-like_domsf"/>
</dbReference>
<dbReference type="InterPro" id="IPR013815">
    <property type="entry name" value="ATP_grasp_subdomain_1"/>
</dbReference>
<dbReference type="SUPFAM" id="SSF54236">
    <property type="entry name" value="Ubiquitin-like"/>
    <property type="match status" value="1"/>
</dbReference>
<dbReference type="PANTHER" id="PTHR22931:SF9">
    <property type="entry name" value="PYRUVATE, PHOSPHATE DIKINASE 1, CHLOROPLASTIC"/>
    <property type="match status" value="1"/>
</dbReference>
<dbReference type="GO" id="GO:0005524">
    <property type="term" value="F:ATP binding"/>
    <property type="evidence" value="ECO:0007669"/>
    <property type="project" value="InterPro"/>
</dbReference>
<dbReference type="SUPFAM" id="SSF56059">
    <property type="entry name" value="Glutathione synthetase ATP-binding domain-like"/>
    <property type="match status" value="1"/>
</dbReference>
<reference evidence="2" key="1">
    <citation type="submission" date="2022-10" db="EMBL/GenBank/DDBJ databases">
        <authorList>
            <person name="Chen Y."/>
            <person name="Dougan E. K."/>
            <person name="Chan C."/>
            <person name="Rhodes N."/>
            <person name="Thang M."/>
        </authorList>
    </citation>
    <scope>NUCLEOTIDE SEQUENCE</scope>
</reference>
<evidence type="ECO:0000259" key="1">
    <source>
        <dbReference type="PROSITE" id="PS50053"/>
    </source>
</evidence>
<dbReference type="InterPro" id="IPR000626">
    <property type="entry name" value="Ubiquitin-like_dom"/>
</dbReference>
<dbReference type="PROSITE" id="PS50053">
    <property type="entry name" value="UBIQUITIN_2"/>
    <property type="match status" value="1"/>
</dbReference>